<dbReference type="GO" id="GO:0016787">
    <property type="term" value="F:hydrolase activity"/>
    <property type="evidence" value="ECO:0007669"/>
    <property type="project" value="UniProtKB-KW"/>
</dbReference>
<feature type="domain" description="SGNH hydrolase-type esterase" evidence="1">
    <location>
        <begin position="8"/>
        <end position="247"/>
    </location>
</feature>
<accession>A0ABP6UYY1</accession>
<keyword evidence="3" id="KW-1185">Reference proteome</keyword>
<name>A0ABP6UYY1_9PSEU</name>
<gene>
    <name evidence="2" type="ORF">GCM10022222_02660</name>
</gene>
<dbReference type="InterPro" id="IPR037460">
    <property type="entry name" value="SEST-like"/>
</dbReference>
<evidence type="ECO:0000313" key="3">
    <source>
        <dbReference type="Proteomes" id="UP001500689"/>
    </source>
</evidence>
<evidence type="ECO:0000259" key="1">
    <source>
        <dbReference type="Pfam" id="PF13472"/>
    </source>
</evidence>
<dbReference type="PANTHER" id="PTHR37981:SF1">
    <property type="entry name" value="SGNH HYDROLASE-TYPE ESTERASE DOMAIN-CONTAINING PROTEIN"/>
    <property type="match status" value="1"/>
</dbReference>
<protein>
    <submittedName>
        <fullName evidence="2">SGNH/GDSL hydrolase family protein</fullName>
    </submittedName>
</protein>
<proteinExistence type="predicted"/>
<evidence type="ECO:0000313" key="2">
    <source>
        <dbReference type="EMBL" id="GAA3523886.1"/>
    </source>
</evidence>
<dbReference type="InterPro" id="IPR013830">
    <property type="entry name" value="SGNH_hydro"/>
</dbReference>
<dbReference type="SUPFAM" id="SSF52266">
    <property type="entry name" value="SGNH hydrolase"/>
    <property type="match status" value="1"/>
</dbReference>
<reference evidence="3" key="1">
    <citation type="journal article" date="2019" name="Int. J. Syst. Evol. Microbiol.">
        <title>The Global Catalogue of Microorganisms (GCM) 10K type strain sequencing project: providing services to taxonomists for standard genome sequencing and annotation.</title>
        <authorList>
            <consortium name="The Broad Institute Genomics Platform"/>
            <consortium name="The Broad Institute Genome Sequencing Center for Infectious Disease"/>
            <person name="Wu L."/>
            <person name="Ma J."/>
        </authorList>
    </citation>
    <scope>NUCLEOTIDE SEQUENCE [LARGE SCALE GENOMIC DNA]</scope>
    <source>
        <strain evidence="3">JCM 16898</strain>
    </source>
</reference>
<dbReference type="RefSeq" id="WP_344854361.1">
    <property type="nucleotide sequence ID" value="NZ_BAAAZN010000001.1"/>
</dbReference>
<comment type="caution">
    <text evidence="2">The sequence shown here is derived from an EMBL/GenBank/DDBJ whole genome shotgun (WGS) entry which is preliminary data.</text>
</comment>
<sequence length="255" mass="26144">MTDDVYVALGSSFAAGPGILPVLDRTALRSGRNYPQLAADTLGLRLVDVTSSGATTVHLLREQQGRARPQLEAVGPEARLVTVTAGGNDLSYVGGLITASVRGWVARRLPGPVRGLVAGTPVPVSPDAYRAVAASLAEVVSEVRARAPRARVLLVDYLTLIGPDTVAGRDVPLDEAWLGWARETAAGLAGAFARAADESGARLVAASEASAGHGLGSSQPWVGGFRFGNPRRGGPVPYHPNAEGMAAVAALVAGT</sequence>
<keyword evidence="2" id="KW-0378">Hydrolase</keyword>
<dbReference type="Proteomes" id="UP001500689">
    <property type="component" value="Unassembled WGS sequence"/>
</dbReference>
<organism evidence="2 3">
    <name type="scientific">Amycolatopsis ultiminotia</name>
    <dbReference type="NCBI Taxonomy" id="543629"/>
    <lineage>
        <taxon>Bacteria</taxon>
        <taxon>Bacillati</taxon>
        <taxon>Actinomycetota</taxon>
        <taxon>Actinomycetes</taxon>
        <taxon>Pseudonocardiales</taxon>
        <taxon>Pseudonocardiaceae</taxon>
        <taxon>Amycolatopsis</taxon>
    </lineage>
</organism>
<dbReference type="CDD" id="cd01823">
    <property type="entry name" value="SEST_like"/>
    <property type="match status" value="1"/>
</dbReference>
<dbReference type="Pfam" id="PF13472">
    <property type="entry name" value="Lipase_GDSL_2"/>
    <property type="match status" value="1"/>
</dbReference>
<dbReference type="Gene3D" id="3.40.50.1110">
    <property type="entry name" value="SGNH hydrolase"/>
    <property type="match status" value="1"/>
</dbReference>
<dbReference type="PANTHER" id="PTHR37981">
    <property type="entry name" value="LIPASE 2"/>
    <property type="match status" value="1"/>
</dbReference>
<dbReference type="EMBL" id="BAAAZN010000001">
    <property type="protein sequence ID" value="GAA3523886.1"/>
    <property type="molecule type" value="Genomic_DNA"/>
</dbReference>
<dbReference type="InterPro" id="IPR036514">
    <property type="entry name" value="SGNH_hydro_sf"/>
</dbReference>